<accession>A0AAP5BDI3</accession>
<dbReference type="Proteomes" id="UP001242288">
    <property type="component" value="Unassembled WGS sequence"/>
</dbReference>
<evidence type="ECO:0000313" key="2">
    <source>
        <dbReference type="EMBL" id="MDQ6408746.1"/>
    </source>
</evidence>
<dbReference type="AlphaFoldDB" id="A0AAP5BDI3"/>
<reference evidence="2" key="1">
    <citation type="submission" date="2022-06" db="EMBL/GenBank/DDBJ databases">
        <title>PHB producers.</title>
        <authorList>
            <person name="Besaury L."/>
        </authorList>
    </citation>
    <scope>NUCLEOTIDE SEQUENCE</scope>
    <source>
        <strain evidence="2 3">SEWS6</strain>
    </source>
</reference>
<dbReference type="EMBL" id="JAPKHW010000011">
    <property type="protein sequence ID" value="MCX4146921.1"/>
    <property type="molecule type" value="Genomic_DNA"/>
</dbReference>
<organism evidence="2 4">
    <name type="scientific">Paraburkholderia madseniana</name>
    <dbReference type="NCBI Taxonomy" id="2599607"/>
    <lineage>
        <taxon>Bacteria</taxon>
        <taxon>Pseudomonadati</taxon>
        <taxon>Pseudomonadota</taxon>
        <taxon>Betaproteobacteria</taxon>
        <taxon>Burkholderiales</taxon>
        <taxon>Burkholderiaceae</taxon>
        <taxon>Paraburkholderia</taxon>
    </lineage>
</organism>
<keyword evidence="3" id="KW-1185">Reference proteome</keyword>
<gene>
    <name evidence="2" type="ORF">NIE36_16270</name>
    <name evidence="1" type="ORF">OSB80_16315</name>
</gene>
<dbReference type="Proteomes" id="UP001209412">
    <property type="component" value="Unassembled WGS sequence"/>
</dbReference>
<name>A0AAP5BDI3_9BURK</name>
<proteinExistence type="predicted"/>
<dbReference type="EMBL" id="JAMXWF010000011">
    <property type="protein sequence ID" value="MDQ6408746.1"/>
    <property type="molecule type" value="Genomic_DNA"/>
</dbReference>
<evidence type="ECO:0000313" key="4">
    <source>
        <dbReference type="Proteomes" id="UP001242288"/>
    </source>
</evidence>
<protein>
    <submittedName>
        <fullName evidence="2">Uncharacterized protein</fullName>
    </submittedName>
</protein>
<sequence length="180" mass="19440">MLSYQAPLAFSGAGTPVQTLPRPVVIKQQCMNYWCWASVTELVSAYLDSAPRTQCQIASDFFDGCCPCPYPGYPGNEACNNPYDLVTALGPHCSNPQAAVGDFPTIVNEICTRQQPVACRIHLNDGSGYHYIVIIGVAIDAQVVRVADPLGHDGNALDLSFGQFCAGYSDGTWDQMITIQ</sequence>
<dbReference type="RefSeq" id="WP_266258476.1">
    <property type="nucleotide sequence ID" value="NZ_JAMXWF010000011.1"/>
</dbReference>
<evidence type="ECO:0000313" key="1">
    <source>
        <dbReference type="EMBL" id="MCX4146921.1"/>
    </source>
</evidence>
<comment type="caution">
    <text evidence="2">The sequence shown here is derived from an EMBL/GenBank/DDBJ whole genome shotgun (WGS) entry which is preliminary data.</text>
</comment>
<evidence type="ECO:0000313" key="3">
    <source>
        <dbReference type="Proteomes" id="UP001209412"/>
    </source>
</evidence>